<organism evidence="8 9">
    <name type="scientific">Pseudoloma neurophilia</name>
    <dbReference type="NCBI Taxonomy" id="146866"/>
    <lineage>
        <taxon>Eukaryota</taxon>
        <taxon>Fungi</taxon>
        <taxon>Fungi incertae sedis</taxon>
        <taxon>Microsporidia</taxon>
        <taxon>Pseudoloma</taxon>
    </lineage>
</organism>
<dbReference type="InterPro" id="IPR000751">
    <property type="entry name" value="MPI_Phosphatase"/>
</dbReference>
<dbReference type="InterPro" id="IPR001763">
    <property type="entry name" value="Rhodanese-like_dom"/>
</dbReference>
<dbReference type="VEuPathDB" id="MicrosporidiaDB:M153_16461000714"/>
<dbReference type="InterPro" id="IPR036873">
    <property type="entry name" value="Rhodanese-like_dom_sf"/>
</dbReference>
<evidence type="ECO:0000256" key="1">
    <source>
        <dbReference type="ARBA" id="ARBA00011065"/>
    </source>
</evidence>
<dbReference type="SUPFAM" id="SSF52821">
    <property type="entry name" value="Rhodanese/Cell cycle control phosphatase"/>
    <property type="match status" value="1"/>
</dbReference>
<keyword evidence="6" id="KW-0131">Cell cycle</keyword>
<keyword evidence="9" id="KW-1185">Reference proteome</keyword>
<proteinExistence type="inferred from homology"/>
<dbReference type="Pfam" id="PF00581">
    <property type="entry name" value="Rhodanese"/>
    <property type="match status" value="1"/>
</dbReference>
<dbReference type="GO" id="GO:0051301">
    <property type="term" value="P:cell division"/>
    <property type="evidence" value="ECO:0007669"/>
    <property type="project" value="UniProtKB-KW"/>
</dbReference>
<dbReference type="PROSITE" id="PS50206">
    <property type="entry name" value="RHODANESE_3"/>
    <property type="match status" value="1"/>
</dbReference>
<comment type="caution">
    <text evidence="8">The sequence shown here is derived from an EMBL/GenBank/DDBJ whole genome shotgun (WGS) entry which is preliminary data.</text>
</comment>
<evidence type="ECO:0000256" key="5">
    <source>
        <dbReference type="ARBA" id="ARBA00022912"/>
    </source>
</evidence>
<dbReference type="GO" id="GO:0005737">
    <property type="term" value="C:cytoplasm"/>
    <property type="evidence" value="ECO:0007669"/>
    <property type="project" value="TreeGrafter"/>
</dbReference>
<dbReference type="PANTHER" id="PTHR10828:SF17">
    <property type="entry name" value="PROTEIN-TYROSINE-PHOSPHATASE"/>
    <property type="match status" value="1"/>
</dbReference>
<dbReference type="PRINTS" id="PR00716">
    <property type="entry name" value="MPIPHPHTASE"/>
</dbReference>
<dbReference type="GO" id="GO:0010971">
    <property type="term" value="P:positive regulation of G2/M transition of mitotic cell cycle"/>
    <property type="evidence" value="ECO:0007669"/>
    <property type="project" value="TreeGrafter"/>
</dbReference>
<keyword evidence="3" id="KW-0132">Cell division</keyword>
<protein>
    <recommendedName>
        <fullName evidence="2">protein-tyrosine-phosphatase</fullName>
        <ecNumber evidence="2">3.1.3.48</ecNumber>
    </recommendedName>
</protein>
<evidence type="ECO:0000259" key="7">
    <source>
        <dbReference type="PROSITE" id="PS50206"/>
    </source>
</evidence>
<feature type="domain" description="Rhodanese" evidence="7">
    <location>
        <begin position="115"/>
        <end position="214"/>
    </location>
</feature>
<evidence type="ECO:0000313" key="9">
    <source>
        <dbReference type="Proteomes" id="UP000051530"/>
    </source>
</evidence>
<dbReference type="OrthoDB" id="26523at2759"/>
<dbReference type="GO" id="GO:0004725">
    <property type="term" value="F:protein tyrosine phosphatase activity"/>
    <property type="evidence" value="ECO:0007669"/>
    <property type="project" value="UniProtKB-EC"/>
</dbReference>
<evidence type="ECO:0000256" key="3">
    <source>
        <dbReference type="ARBA" id="ARBA00022618"/>
    </source>
</evidence>
<evidence type="ECO:0000256" key="2">
    <source>
        <dbReference type="ARBA" id="ARBA00013064"/>
    </source>
</evidence>
<dbReference type="EC" id="3.1.3.48" evidence="2"/>
<dbReference type="GO" id="GO:0005634">
    <property type="term" value="C:nucleus"/>
    <property type="evidence" value="ECO:0007669"/>
    <property type="project" value="TreeGrafter"/>
</dbReference>
<accession>A0A0R0LRS2</accession>
<dbReference type="Proteomes" id="UP000051530">
    <property type="component" value="Unassembled WGS sequence"/>
</dbReference>
<evidence type="ECO:0000256" key="6">
    <source>
        <dbReference type="ARBA" id="ARBA00023306"/>
    </source>
</evidence>
<evidence type="ECO:0000256" key="4">
    <source>
        <dbReference type="ARBA" id="ARBA00022801"/>
    </source>
</evidence>
<feature type="non-terminal residue" evidence="8">
    <location>
        <position position="1"/>
    </location>
</feature>
<comment type="similarity">
    <text evidence="1">Belongs to the MPI phosphatase family.</text>
</comment>
<dbReference type="SMART" id="SM00450">
    <property type="entry name" value="RHOD"/>
    <property type="match status" value="1"/>
</dbReference>
<dbReference type="GO" id="GO:0000086">
    <property type="term" value="P:G2/M transition of mitotic cell cycle"/>
    <property type="evidence" value="ECO:0007669"/>
    <property type="project" value="TreeGrafter"/>
</dbReference>
<sequence length="222" mass="26207">KDKVQPGEERVIQNENIENDSKKLKKSHFLDTGCHWTIQRGRNVLTTHKNRIETMKRSFSLPSYNYLNHENLNCENFWQSIDNGVRFSLPIRRISDSDGLPRIYSQDLAQKILENNSNIRIIDCRFSYEYQGGHVQNSINIETTNLLLQKLDLLSSKILVFYCEFSSKRAPRLAKYLRNYDRSKNEYPKLDYPEIYVMEGGYKKFYSEYGHLCVPQAYVPMD</sequence>
<keyword evidence="4" id="KW-0378">Hydrolase</keyword>
<reference evidence="8 9" key="1">
    <citation type="submission" date="2015-07" db="EMBL/GenBank/DDBJ databases">
        <title>The genome of Pseudoloma neurophilia, a relevant intracellular parasite of the zebrafish.</title>
        <authorList>
            <person name="Ndikumana S."/>
            <person name="Pelin A."/>
            <person name="Sanders J."/>
            <person name="Corradi N."/>
        </authorList>
    </citation>
    <scope>NUCLEOTIDE SEQUENCE [LARGE SCALE GENOMIC DNA]</scope>
    <source>
        <strain evidence="8 9">MK1</strain>
    </source>
</reference>
<evidence type="ECO:0000313" key="8">
    <source>
        <dbReference type="EMBL" id="KRH91960.1"/>
    </source>
</evidence>
<dbReference type="AlphaFoldDB" id="A0A0R0LRS2"/>
<dbReference type="Gene3D" id="3.40.250.10">
    <property type="entry name" value="Rhodanese-like domain"/>
    <property type="match status" value="1"/>
</dbReference>
<keyword evidence="5" id="KW-0904">Protein phosphatase</keyword>
<gene>
    <name evidence="8" type="ORF">M153_16461000714</name>
</gene>
<dbReference type="PANTHER" id="PTHR10828">
    <property type="entry name" value="M-PHASE INDUCER PHOSPHATASE DUAL SPECIFICITY PHOSPHATASE CDC25"/>
    <property type="match status" value="1"/>
</dbReference>
<dbReference type="EMBL" id="LGUB01001352">
    <property type="protein sequence ID" value="KRH91960.1"/>
    <property type="molecule type" value="Genomic_DNA"/>
</dbReference>
<name>A0A0R0LRS2_9MICR</name>
<dbReference type="GO" id="GO:0110032">
    <property type="term" value="P:positive regulation of G2/MI transition of meiotic cell cycle"/>
    <property type="evidence" value="ECO:0007669"/>
    <property type="project" value="TreeGrafter"/>
</dbReference>